<dbReference type="EMBL" id="CP046415">
    <property type="protein sequence ID" value="QGT78933.1"/>
    <property type="molecule type" value="Genomic_DNA"/>
</dbReference>
<dbReference type="AlphaFoldDB" id="A0A6I6D4K9"/>
<dbReference type="InterPro" id="IPR017937">
    <property type="entry name" value="Thioredoxin_CS"/>
</dbReference>
<dbReference type="InterPro" id="IPR036249">
    <property type="entry name" value="Thioredoxin-like_sf"/>
</dbReference>
<gene>
    <name evidence="3" type="ORF">GM160_08520</name>
</gene>
<organism evidence="3 4">
    <name type="scientific">Guyparkeria halophila</name>
    <dbReference type="NCBI Taxonomy" id="47960"/>
    <lineage>
        <taxon>Bacteria</taxon>
        <taxon>Pseudomonadati</taxon>
        <taxon>Pseudomonadota</taxon>
        <taxon>Gammaproteobacteria</taxon>
        <taxon>Chromatiales</taxon>
        <taxon>Thioalkalibacteraceae</taxon>
        <taxon>Guyparkeria</taxon>
    </lineage>
</organism>
<sequence length="276" mass="30808">MGEVVGISWGHGGAAIVKRFRVRACGATSVPAEPGALKLLARLRPGMPQERSRDGLRGRLVVSWVLSIYALTQSASDTMIVSRRFRQRFLPALSRPLAALLLAFGLGAATPVVAADTADSKMAIYDDVRFVDHLADLPADLAWMQEHDKPMMLFFHASYCGYCQKIDDEFLIPMRLDPDYQGRMIIRRVQIDSDDRFIGVDGEWKEPAAFADQLDVRGVPYVLFFSPDGERIGEITGAAPAFYNHYLERNIDRAERCAKDMGPAECREFIDRPGLQ</sequence>
<dbReference type="KEGG" id="ghl:GM160_08520"/>
<protein>
    <submittedName>
        <fullName evidence="3">Thioredoxin fold domain-containing protein</fullName>
    </submittedName>
</protein>
<proteinExistence type="predicted"/>
<reference evidence="3 4" key="1">
    <citation type="submission" date="2019-11" db="EMBL/GenBank/DDBJ databases">
        <authorList>
            <person name="Zhang J."/>
            <person name="Sun C."/>
        </authorList>
    </citation>
    <scope>NUCLEOTIDE SEQUENCE [LARGE SCALE GENOMIC DNA]</scope>
    <source>
        <strain evidence="4">sp2</strain>
    </source>
</reference>
<dbReference type="Gene3D" id="3.40.30.10">
    <property type="entry name" value="Glutaredoxin"/>
    <property type="match status" value="1"/>
</dbReference>
<evidence type="ECO:0000313" key="4">
    <source>
        <dbReference type="Proteomes" id="UP000427716"/>
    </source>
</evidence>
<name>A0A6I6D4K9_9GAMM</name>
<keyword evidence="4" id="KW-1185">Reference proteome</keyword>
<dbReference type="PROSITE" id="PS51352">
    <property type="entry name" value="THIOREDOXIN_2"/>
    <property type="match status" value="1"/>
</dbReference>
<dbReference type="PROSITE" id="PS00194">
    <property type="entry name" value="THIOREDOXIN_1"/>
    <property type="match status" value="1"/>
</dbReference>
<evidence type="ECO:0000313" key="3">
    <source>
        <dbReference type="EMBL" id="QGT78933.1"/>
    </source>
</evidence>
<dbReference type="SUPFAM" id="SSF52833">
    <property type="entry name" value="Thioredoxin-like"/>
    <property type="match status" value="1"/>
</dbReference>
<keyword evidence="1" id="KW-0676">Redox-active center</keyword>
<feature type="domain" description="Thioredoxin" evidence="2">
    <location>
        <begin position="104"/>
        <end position="256"/>
    </location>
</feature>
<dbReference type="GO" id="GO:0015036">
    <property type="term" value="F:disulfide oxidoreductase activity"/>
    <property type="evidence" value="ECO:0007669"/>
    <property type="project" value="UniProtKB-ARBA"/>
</dbReference>
<evidence type="ECO:0000259" key="2">
    <source>
        <dbReference type="PROSITE" id="PS51352"/>
    </source>
</evidence>
<accession>A0A6I6D4K9</accession>
<dbReference type="Proteomes" id="UP000427716">
    <property type="component" value="Chromosome"/>
</dbReference>
<dbReference type="Pfam" id="PF13899">
    <property type="entry name" value="Thioredoxin_7"/>
    <property type="match status" value="1"/>
</dbReference>
<evidence type="ECO:0000256" key="1">
    <source>
        <dbReference type="ARBA" id="ARBA00023284"/>
    </source>
</evidence>
<dbReference type="InterPro" id="IPR013766">
    <property type="entry name" value="Thioredoxin_domain"/>
</dbReference>